<dbReference type="InterPro" id="IPR007484">
    <property type="entry name" value="Peptidase_M28"/>
</dbReference>
<dbReference type="SUPFAM" id="SSF52025">
    <property type="entry name" value="PA domain"/>
    <property type="match status" value="1"/>
</dbReference>
<dbReference type="InterPro" id="IPR046450">
    <property type="entry name" value="PA_dom_sf"/>
</dbReference>
<keyword evidence="1" id="KW-0732">Signal</keyword>
<proteinExistence type="predicted"/>
<accession>A0AAU7BUW1</accession>
<evidence type="ECO:0000256" key="1">
    <source>
        <dbReference type="SAM" id="SignalP"/>
    </source>
</evidence>
<feature type="signal peptide" evidence="1">
    <location>
        <begin position="1"/>
        <end position="18"/>
    </location>
</feature>
<dbReference type="GO" id="GO:0006508">
    <property type="term" value="P:proteolysis"/>
    <property type="evidence" value="ECO:0007669"/>
    <property type="project" value="InterPro"/>
</dbReference>
<dbReference type="PANTHER" id="PTHR12147:SF26">
    <property type="entry name" value="PEPTIDASE M28 DOMAIN-CONTAINING PROTEIN"/>
    <property type="match status" value="1"/>
</dbReference>
<dbReference type="Gene3D" id="3.40.630.10">
    <property type="entry name" value="Zn peptidases"/>
    <property type="match status" value="1"/>
</dbReference>
<gene>
    <name evidence="3" type="ORF">ABGB03_02440</name>
</gene>
<dbReference type="Pfam" id="PF04389">
    <property type="entry name" value="Peptidase_M28"/>
    <property type="match status" value="1"/>
</dbReference>
<dbReference type="EMBL" id="CP157199">
    <property type="protein sequence ID" value="XBG61770.1"/>
    <property type="molecule type" value="Genomic_DNA"/>
</dbReference>
<organism evidence="3">
    <name type="scientific">Pontimicrobium sp. SW4</name>
    <dbReference type="NCBI Taxonomy" id="3153519"/>
    <lineage>
        <taxon>Bacteria</taxon>
        <taxon>Pseudomonadati</taxon>
        <taxon>Bacteroidota</taxon>
        <taxon>Flavobacteriia</taxon>
        <taxon>Flavobacteriales</taxon>
        <taxon>Flavobacteriaceae</taxon>
        <taxon>Pontimicrobium</taxon>
    </lineage>
</organism>
<sequence length="500" mass="55585">MKKLALLFTLASVFTLTAQTEIEKVTETVSKSDIEGHIYFLADDLLKGRETGTPELKIAASYLANAFRGYGVKPNPKTGTYYQEVNFKKVSPPEEVSIQVNNETIEDFAFIFPSPVNTNADAVFLNHGLENDYTGKNVKGKVIIIKSGSSKNSDFRAAYGLRRQKQKLAKNNGVVAIIELLNMGDDMWENVSHNFNRSQLTVAKDNEDNDDKSYNDQVAHVWALDKDDNMLNQLKASKTISTKISISKKKEEPVKSQNVIGVVEGTDPVLKNEYIIYSAHYDHVGIGSPDETGDVIYNGARDNAVGTTTVLAMAKNLAKYPTKRSALFILFTGEEKGLLGSRFYVENPVLPLEQMVYCFNSDNGGYNDTSLATIVGLTRTTAEKNIFNAVKTFGLTAIEDPAKEQGLFDRSDNVNFAKKGIPAPTFSLGFRSFDGEVTKYYHRPGDEAHTLDYDYLLKFFRAYVLSGRNIANDDATPVWNSGDKYEEASKKLYKTKAVKN</sequence>
<dbReference type="InterPro" id="IPR045175">
    <property type="entry name" value="M28_fam"/>
</dbReference>
<dbReference type="GO" id="GO:0008235">
    <property type="term" value="F:metalloexopeptidase activity"/>
    <property type="evidence" value="ECO:0007669"/>
    <property type="project" value="InterPro"/>
</dbReference>
<dbReference type="PANTHER" id="PTHR12147">
    <property type="entry name" value="METALLOPEPTIDASE M28 FAMILY MEMBER"/>
    <property type="match status" value="1"/>
</dbReference>
<reference evidence="3" key="1">
    <citation type="submission" date="2024-05" db="EMBL/GenBank/DDBJ databases">
        <title>Pontimicrobium maritimus sp. nov., isolated form sea water.</title>
        <authorList>
            <person name="Muhammad N."/>
            <person name="Vuong T.Q."/>
            <person name="Han H.L."/>
            <person name="Kim S.-G."/>
        </authorList>
    </citation>
    <scope>NUCLEOTIDE SEQUENCE</scope>
    <source>
        <strain evidence="3">SW4</strain>
    </source>
</reference>
<dbReference type="Gene3D" id="3.50.30.30">
    <property type="match status" value="1"/>
</dbReference>
<dbReference type="SUPFAM" id="SSF53187">
    <property type="entry name" value="Zn-dependent exopeptidases"/>
    <property type="match status" value="1"/>
</dbReference>
<feature type="chain" id="PRO_5043873633" evidence="1">
    <location>
        <begin position="19"/>
        <end position="500"/>
    </location>
</feature>
<evidence type="ECO:0000259" key="2">
    <source>
        <dbReference type="Pfam" id="PF04389"/>
    </source>
</evidence>
<name>A0AAU7BUW1_9FLAO</name>
<protein>
    <submittedName>
        <fullName evidence="3">M28 family peptidase</fullName>
    </submittedName>
</protein>
<dbReference type="RefSeq" id="WP_347924544.1">
    <property type="nucleotide sequence ID" value="NZ_CP157199.1"/>
</dbReference>
<dbReference type="AlphaFoldDB" id="A0AAU7BUW1"/>
<feature type="domain" description="Peptidase M28" evidence="2">
    <location>
        <begin position="258"/>
        <end position="461"/>
    </location>
</feature>
<evidence type="ECO:0000313" key="3">
    <source>
        <dbReference type="EMBL" id="XBG61770.1"/>
    </source>
</evidence>